<dbReference type="GO" id="GO:0006937">
    <property type="term" value="P:regulation of muscle contraction"/>
    <property type="evidence" value="ECO:0007669"/>
    <property type="project" value="InterPro"/>
</dbReference>
<sequence>MPSHPGGFDKMSTVEQARAEMSKSKEQLAEDKQIALTYRVKPLNIEGLGQEKLRGTAEELWTKIVQLESEKYDLEDKMKRQDYDLRELTERQKQINRQKALKKGIDPAEAEGKYPPKISVASKYERRLDRRSFSHKKSWFEEVSLDGKHVKGDHDTSGTCQKIHVASKFERRVDRRTYVDKKSLFDGVCIRRIVPIRCFVVPKSKYCCSFSAYVILFKKPP</sequence>
<dbReference type="AlphaFoldDB" id="A0AAV4TVQ0"/>
<dbReference type="GO" id="GO:0006936">
    <property type="term" value="P:muscle contraction"/>
    <property type="evidence" value="ECO:0007669"/>
    <property type="project" value="TreeGrafter"/>
</dbReference>
<keyword evidence="5" id="KW-1185">Reference proteome</keyword>
<accession>A0AAV4TVQ0</accession>
<dbReference type="GO" id="GO:0005523">
    <property type="term" value="F:tropomyosin binding"/>
    <property type="evidence" value="ECO:0007669"/>
    <property type="project" value="TreeGrafter"/>
</dbReference>
<dbReference type="Proteomes" id="UP001054945">
    <property type="component" value="Unassembled WGS sequence"/>
</dbReference>
<dbReference type="FunFam" id="1.20.5.350:FF:000003">
    <property type="entry name" value="Troponin T isoform 5"/>
    <property type="match status" value="1"/>
</dbReference>
<evidence type="ECO:0000313" key="4">
    <source>
        <dbReference type="EMBL" id="GIY49596.1"/>
    </source>
</evidence>
<evidence type="ECO:0000256" key="2">
    <source>
        <dbReference type="ARBA" id="ARBA00008330"/>
    </source>
</evidence>
<comment type="caution">
    <text evidence="4">The sequence shown here is derived from an EMBL/GenBank/DDBJ whole genome shotgun (WGS) entry which is preliminary data.</text>
</comment>
<dbReference type="PANTHER" id="PTHR11521:SF1">
    <property type="entry name" value="TROPONIN T, SKELETAL MUSCLE"/>
    <property type="match status" value="1"/>
</dbReference>
<gene>
    <name evidence="4" type="primary">up</name>
    <name evidence="4" type="ORF">CEXT_508231</name>
</gene>
<dbReference type="Gene3D" id="1.20.5.350">
    <property type="match status" value="1"/>
</dbReference>
<dbReference type="GO" id="GO:0045214">
    <property type="term" value="P:sarcomere organization"/>
    <property type="evidence" value="ECO:0007669"/>
    <property type="project" value="UniProtKB-ARBA"/>
</dbReference>
<evidence type="ECO:0000256" key="1">
    <source>
        <dbReference type="ARBA" id="ARBA00003363"/>
    </source>
</evidence>
<comment type="similarity">
    <text evidence="2">Belongs to the troponin T family.</text>
</comment>
<protein>
    <submittedName>
        <fullName evidence="4">Troponin T, skeletal muscle</fullName>
    </submittedName>
</protein>
<dbReference type="PANTHER" id="PTHR11521">
    <property type="entry name" value="TROPONIN T"/>
    <property type="match status" value="1"/>
</dbReference>
<reference evidence="4 5" key="1">
    <citation type="submission" date="2021-06" db="EMBL/GenBank/DDBJ databases">
        <title>Caerostris extrusa draft genome.</title>
        <authorList>
            <person name="Kono N."/>
            <person name="Arakawa K."/>
        </authorList>
    </citation>
    <scope>NUCLEOTIDE SEQUENCE [LARGE SCALE GENOMIC DNA]</scope>
</reference>
<evidence type="ECO:0000313" key="5">
    <source>
        <dbReference type="Proteomes" id="UP001054945"/>
    </source>
</evidence>
<feature type="region of interest" description="Disordered" evidence="3">
    <location>
        <begin position="1"/>
        <end position="28"/>
    </location>
</feature>
<dbReference type="Pfam" id="PF00992">
    <property type="entry name" value="Troponin"/>
    <property type="match status" value="1"/>
</dbReference>
<name>A0AAV4TVQ0_CAEEX</name>
<dbReference type="InterPro" id="IPR038077">
    <property type="entry name" value="Troponin_sf"/>
</dbReference>
<dbReference type="GO" id="GO:0005861">
    <property type="term" value="C:troponin complex"/>
    <property type="evidence" value="ECO:0007669"/>
    <property type="project" value="InterPro"/>
</dbReference>
<evidence type="ECO:0000256" key="3">
    <source>
        <dbReference type="SAM" id="MobiDB-lite"/>
    </source>
</evidence>
<proteinExistence type="inferred from homology"/>
<dbReference type="SUPFAM" id="SSF90250">
    <property type="entry name" value="Troponin coil-coiled subunits"/>
    <property type="match status" value="1"/>
</dbReference>
<dbReference type="InterPro" id="IPR001978">
    <property type="entry name" value="Troponin"/>
</dbReference>
<dbReference type="EMBL" id="BPLR01011856">
    <property type="protein sequence ID" value="GIY49596.1"/>
    <property type="molecule type" value="Genomic_DNA"/>
</dbReference>
<organism evidence="4 5">
    <name type="scientific">Caerostris extrusa</name>
    <name type="common">Bark spider</name>
    <name type="synonym">Caerostris bankana</name>
    <dbReference type="NCBI Taxonomy" id="172846"/>
    <lineage>
        <taxon>Eukaryota</taxon>
        <taxon>Metazoa</taxon>
        <taxon>Ecdysozoa</taxon>
        <taxon>Arthropoda</taxon>
        <taxon>Chelicerata</taxon>
        <taxon>Arachnida</taxon>
        <taxon>Araneae</taxon>
        <taxon>Araneomorphae</taxon>
        <taxon>Entelegynae</taxon>
        <taxon>Araneoidea</taxon>
        <taxon>Araneidae</taxon>
        <taxon>Caerostris</taxon>
    </lineage>
</organism>
<feature type="compositionally biased region" description="Basic and acidic residues" evidence="3">
    <location>
        <begin position="17"/>
        <end position="28"/>
    </location>
</feature>
<dbReference type="InterPro" id="IPR027707">
    <property type="entry name" value="TNNT"/>
</dbReference>
<comment type="function">
    <text evidence="1">Troponin T is the tropomyosin-binding subunit of troponin, the thin filament regulatory complex which confers calcium-sensitivity to striated muscle actomyosin ATPase activity.</text>
</comment>